<name>B2D265_ORNCO</name>
<evidence type="ECO:0000313" key="3">
    <source>
        <dbReference type="EMBL" id="ACB70306.1"/>
    </source>
</evidence>
<feature type="chain" id="PRO_5002777266" evidence="2">
    <location>
        <begin position="20"/>
        <end position="179"/>
    </location>
</feature>
<reference evidence="3" key="2">
    <citation type="submission" date="2008-03" db="EMBL/GenBank/DDBJ databases">
        <authorList>
            <person name="Li K.S."/>
            <person name="Guan Y."/>
            <person name="Wang J."/>
            <person name="Smith G.J.D."/>
            <person name="Xu K.M."/>
            <person name="Duan L."/>
            <person name="Rahardjo A.P."/>
            <person name="Puthavathana P."/>
            <person name="Buranathai C."/>
            <person name="Nguyen T.D."/>
            <person name="Estoepangestie A.T.S."/>
            <person name="Chaisingh A."/>
            <person name="Auewarakul P."/>
            <person name="Long H.T."/>
            <person name="Hanh N.T.H."/>
            <person name="Lim W."/>
            <person name="Webby R.J."/>
            <person name="Poon L.L.M."/>
            <person name="Chen H."/>
            <person name="Shortridge K.F."/>
            <person name="Yuen K.Y."/>
            <person name="Webster R.G."/>
            <person name="Peiris J.S.M."/>
        </authorList>
    </citation>
    <scope>NUCLEOTIDE SEQUENCE</scope>
    <source>
        <tissue evidence="3">Salivary glands</tissue>
    </source>
</reference>
<dbReference type="SUPFAM" id="SSF50814">
    <property type="entry name" value="Lipocalins"/>
    <property type="match status" value="1"/>
</dbReference>
<protein>
    <submittedName>
        <fullName evidence="3">Salivary lipocalin</fullName>
    </submittedName>
</protein>
<feature type="region of interest" description="Disordered" evidence="1">
    <location>
        <begin position="99"/>
        <end position="119"/>
    </location>
</feature>
<accession>B2D265</accession>
<dbReference type="Gene3D" id="2.40.128.20">
    <property type="match status" value="1"/>
</dbReference>
<feature type="compositionally biased region" description="Low complexity" evidence="1">
    <location>
        <begin position="99"/>
        <end position="110"/>
    </location>
</feature>
<sequence length="179" mass="19139">MIQLTTLLTVCVSLGIARGEDCKSGQGASEVLTALSTEVYFLTGTTDLGQPPCRYMTANDTGEGCESGATKVTYGHKKGSSWVSFIQVVNATGDTFSASTFGETSESTGTRDSGERPEGPLNGMAVLVQGKNCFVLKKDDVTELWVTKDSADGATCCKWSFEKDLNEKHYQTTYEPGVC</sequence>
<keyword evidence="2" id="KW-0732">Signal</keyword>
<evidence type="ECO:0000256" key="2">
    <source>
        <dbReference type="SAM" id="SignalP"/>
    </source>
</evidence>
<evidence type="ECO:0000256" key="1">
    <source>
        <dbReference type="SAM" id="MobiDB-lite"/>
    </source>
</evidence>
<organism evidence="3">
    <name type="scientific">Ornithodoros coriaceus</name>
    <name type="common">Soft tick</name>
    <name type="synonym">Argasid tick</name>
    <dbReference type="NCBI Taxonomy" id="92741"/>
    <lineage>
        <taxon>Eukaryota</taxon>
        <taxon>Metazoa</taxon>
        <taxon>Ecdysozoa</taxon>
        <taxon>Arthropoda</taxon>
        <taxon>Chelicerata</taxon>
        <taxon>Arachnida</taxon>
        <taxon>Acari</taxon>
        <taxon>Parasitiformes</taxon>
        <taxon>Ixodida</taxon>
        <taxon>Ixodoidea</taxon>
        <taxon>Argasidae</taxon>
        <taxon>Ornithodorinae</taxon>
        <taxon>Ornithodoros</taxon>
    </lineage>
</organism>
<feature type="signal peptide" evidence="2">
    <location>
        <begin position="1"/>
        <end position="19"/>
    </location>
</feature>
<dbReference type="InterPro" id="IPR012674">
    <property type="entry name" value="Calycin"/>
</dbReference>
<dbReference type="AlphaFoldDB" id="B2D265"/>
<proteinExistence type="evidence at transcript level"/>
<reference evidence="3" key="1">
    <citation type="journal article" date="2008" name="J. Proteomics">
        <title>An insight into the salivary transcriptome and proteome of the soft tick and vector of epizootic bovine abortion, Ornithodoros coriaceus.</title>
        <authorList>
            <person name="Francischetti I.M."/>
            <person name="Meng Z."/>
            <person name="Mans B.J."/>
            <person name="Gudderra N."/>
            <person name="Hall M."/>
            <person name="Veenstra T.D."/>
            <person name="Pham V.M."/>
            <person name="Kotsyfakis M."/>
            <person name="Ribeiro J.M."/>
        </authorList>
    </citation>
    <scope>NUCLEOTIDE SEQUENCE</scope>
    <source>
        <tissue evidence="3">Salivary glands</tissue>
    </source>
</reference>
<dbReference type="EMBL" id="EU574799">
    <property type="protein sequence ID" value="ACB70306.1"/>
    <property type="molecule type" value="mRNA"/>
</dbReference>